<reference evidence="1 2" key="1">
    <citation type="submission" date="2019-07" db="EMBL/GenBank/DDBJ databases">
        <title>Whole genome shotgun sequence of Acinetobacter johnsonii NBRC 102197.</title>
        <authorList>
            <person name="Hosoyama A."/>
            <person name="Uohara A."/>
            <person name="Ohji S."/>
            <person name="Ichikawa N."/>
        </authorList>
    </citation>
    <scope>NUCLEOTIDE SEQUENCE [LARGE SCALE GENOMIC DNA]</scope>
    <source>
        <strain evidence="1 2">NBRC 102197</strain>
    </source>
</reference>
<sequence>MVFINRRLWPHIENNIKEEITGLKFMLSNNGLKYFLRLKSVPQSQSLTFLSMLHIK</sequence>
<evidence type="ECO:0000313" key="2">
    <source>
        <dbReference type="Proteomes" id="UP000321274"/>
    </source>
</evidence>
<organism evidence="1 2">
    <name type="scientific">Acinetobacter johnsonii</name>
    <dbReference type="NCBI Taxonomy" id="40214"/>
    <lineage>
        <taxon>Bacteria</taxon>
        <taxon>Pseudomonadati</taxon>
        <taxon>Pseudomonadota</taxon>
        <taxon>Gammaproteobacteria</taxon>
        <taxon>Moraxellales</taxon>
        <taxon>Moraxellaceae</taxon>
        <taxon>Acinetobacter</taxon>
    </lineage>
</organism>
<proteinExistence type="predicted"/>
<evidence type="ECO:0008006" key="3">
    <source>
        <dbReference type="Google" id="ProtNLM"/>
    </source>
</evidence>
<name>A0AAV3WHZ2_ACIJO</name>
<gene>
    <name evidence="1" type="ORF">AJO04nite_24140</name>
</gene>
<evidence type="ECO:0000313" key="1">
    <source>
        <dbReference type="EMBL" id="GEK45156.1"/>
    </source>
</evidence>
<accession>A0AAV3WHZ2</accession>
<dbReference type="AlphaFoldDB" id="A0AAV3WHZ2"/>
<protein>
    <recommendedName>
        <fullName evidence="3">Transposase</fullName>
    </recommendedName>
</protein>
<dbReference type="Proteomes" id="UP000321274">
    <property type="component" value="Unassembled WGS sequence"/>
</dbReference>
<dbReference type="EMBL" id="BJUJ01000082">
    <property type="protein sequence ID" value="GEK45156.1"/>
    <property type="molecule type" value="Genomic_DNA"/>
</dbReference>
<comment type="caution">
    <text evidence="1">The sequence shown here is derived from an EMBL/GenBank/DDBJ whole genome shotgun (WGS) entry which is preliminary data.</text>
</comment>